<protein>
    <submittedName>
        <fullName evidence="2">Uncharacterized protein</fullName>
    </submittedName>
</protein>
<gene>
    <name evidence="2" type="ORF">SEMRO_282_G107470.1</name>
</gene>
<reference evidence="2" key="1">
    <citation type="submission" date="2020-06" db="EMBL/GenBank/DDBJ databases">
        <authorList>
            <consortium name="Plant Systems Biology data submission"/>
        </authorList>
    </citation>
    <scope>NUCLEOTIDE SEQUENCE</scope>
    <source>
        <strain evidence="2">D6</strain>
    </source>
</reference>
<name>A0A9N8DU71_9STRA</name>
<comment type="caution">
    <text evidence="2">The sequence shown here is derived from an EMBL/GenBank/DDBJ whole genome shotgun (WGS) entry which is preliminary data.</text>
</comment>
<evidence type="ECO:0000313" key="3">
    <source>
        <dbReference type="Proteomes" id="UP001153069"/>
    </source>
</evidence>
<dbReference type="SUPFAM" id="SSF48452">
    <property type="entry name" value="TPR-like"/>
    <property type="match status" value="1"/>
</dbReference>
<dbReference type="EMBL" id="CAICTM010000281">
    <property type="protein sequence ID" value="CAB9506866.1"/>
    <property type="molecule type" value="Genomic_DNA"/>
</dbReference>
<feature type="region of interest" description="Disordered" evidence="1">
    <location>
        <begin position="411"/>
        <end position="432"/>
    </location>
</feature>
<evidence type="ECO:0000256" key="1">
    <source>
        <dbReference type="SAM" id="MobiDB-lite"/>
    </source>
</evidence>
<dbReference type="Proteomes" id="UP001153069">
    <property type="component" value="Unassembled WGS sequence"/>
</dbReference>
<proteinExistence type="predicted"/>
<keyword evidence="3" id="KW-1185">Reference proteome</keyword>
<dbReference type="Gene3D" id="1.25.40.10">
    <property type="entry name" value="Tetratricopeptide repeat domain"/>
    <property type="match status" value="1"/>
</dbReference>
<sequence length="432" mass="48839">MLGRHHNKQALKEVAMPRLTNVDDVGWLPWQQPWFVFGVVHDFGRLLQKLSQRIVSSQYIRQGKEDPEKLSNEVALRCFQDVIDDMVSLESNLKQEYGSSARSCKSHTRDSILITSHFLKGKLSLMKVGMKGRQLRVAKKQLSAVLRLESSAKYLQESIEERFELQHCPPDAATRSDSLVLAECIARVAVDCLGSGQRQDLATNLMYMSLRIYQRLDSHTPVVDLAVAHINMAHAFWSVGMLDRGREMCRKALALLLAAEAQDTARAQKDYMETLAKCYRFLGHTSRDDAAALSYYQLELEIHEKQRWSGETTAAVHVEIAACLCSTSPERSLQHSEQALLLTQCSLRTVDIYINMAAALALAERKVEARKYLLQAKEMTEEMIRLDESESSDEETQMRATRQMLSICGSLGRLDDEDGEPFGLPLENGSRE</sequence>
<dbReference type="InterPro" id="IPR011990">
    <property type="entry name" value="TPR-like_helical_dom_sf"/>
</dbReference>
<organism evidence="2 3">
    <name type="scientific">Seminavis robusta</name>
    <dbReference type="NCBI Taxonomy" id="568900"/>
    <lineage>
        <taxon>Eukaryota</taxon>
        <taxon>Sar</taxon>
        <taxon>Stramenopiles</taxon>
        <taxon>Ochrophyta</taxon>
        <taxon>Bacillariophyta</taxon>
        <taxon>Bacillariophyceae</taxon>
        <taxon>Bacillariophycidae</taxon>
        <taxon>Naviculales</taxon>
        <taxon>Naviculaceae</taxon>
        <taxon>Seminavis</taxon>
    </lineage>
</organism>
<dbReference type="AlphaFoldDB" id="A0A9N8DU71"/>
<evidence type="ECO:0000313" key="2">
    <source>
        <dbReference type="EMBL" id="CAB9506866.1"/>
    </source>
</evidence>
<accession>A0A9N8DU71</accession>